<feature type="transmembrane region" description="Helical" evidence="5">
    <location>
        <begin position="46"/>
        <end position="67"/>
    </location>
</feature>
<dbReference type="Gene3D" id="1.20.1560.10">
    <property type="entry name" value="ABC transporter type 1, transmembrane domain"/>
    <property type="match status" value="1"/>
</dbReference>
<evidence type="ECO:0000256" key="1">
    <source>
        <dbReference type="ARBA" id="ARBA00004651"/>
    </source>
</evidence>
<dbReference type="SUPFAM" id="SSF52540">
    <property type="entry name" value="P-loop containing nucleoside triphosphate hydrolases"/>
    <property type="match status" value="1"/>
</dbReference>
<organism evidence="8 9">
    <name type="scientific">Gilvimarinus japonicus</name>
    <dbReference type="NCBI Taxonomy" id="1796469"/>
    <lineage>
        <taxon>Bacteria</taxon>
        <taxon>Pseudomonadati</taxon>
        <taxon>Pseudomonadota</taxon>
        <taxon>Gammaproteobacteria</taxon>
        <taxon>Cellvibrionales</taxon>
        <taxon>Cellvibrionaceae</taxon>
        <taxon>Gilvimarinus</taxon>
    </lineage>
</organism>
<sequence length="535" mass="58174">MDIYSIPRYMTSRPDVFAVSLVIHILALALPLSLLQVYDRILPNQAWGTTSILVIGVGLAIILEAILRYGRGALFARIGERYEAEKTLQVFDRLLKADIAEVEKRGSVRIVDSVRAIATVRDHWSGSAAIALYELPFVAVYIGLIAYIGGWLALIPLGLFVITLGVSLLALPATKRAVLQAELTDRKRRNFLWSLFAGLAEIKSRGAEPSLTRCYGELNEDYLLASAKLEQHTAWVRENASLVSQLASVLVVIFGAMQVMDGQLTTGALAACTLLAGRSIAPVIAGLSYLARTAQIDDAEQKLRELTDIPTAAERAQTDSTQHQANITNGAIKISAQASFAQSIEIKAGEAVQLYGADNTRVSSLMAAVAGLTHNHGIQVQIDGIDPLTLPVDTLREDVCLVPRQPAMIPGSILNNLTLYDPRFNQSARDYAAKLGLLNMTDHLQHGLLTNIGALMAESLNEGMYQRVALIRALVRQPKVLLLDHADRGLDIDGCKRLARVLQELHGHTTVLVSTGREDIIACCDRTLDLKTGQP</sequence>
<dbReference type="PANTHER" id="PTHR24221">
    <property type="entry name" value="ATP-BINDING CASSETTE SUB-FAMILY B"/>
    <property type="match status" value="1"/>
</dbReference>
<evidence type="ECO:0000256" key="5">
    <source>
        <dbReference type="SAM" id="Phobius"/>
    </source>
</evidence>
<comment type="caution">
    <text evidence="8">The sequence shown here is derived from an EMBL/GenBank/DDBJ whole genome shotgun (WGS) entry which is preliminary data.</text>
</comment>
<dbReference type="InterPro" id="IPR039421">
    <property type="entry name" value="Type_1_exporter"/>
</dbReference>
<evidence type="ECO:0000256" key="3">
    <source>
        <dbReference type="ARBA" id="ARBA00022989"/>
    </source>
</evidence>
<dbReference type="InterPro" id="IPR003439">
    <property type="entry name" value="ABC_transporter-like_ATP-bd"/>
</dbReference>
<dbReference type="Proteomes" id="UP001595548">
    <property type="component" value="Unassembled WGS sequence"/>
</dbReference>
<evidence type="ECO:0000313" key="9">
    <source>
        <dbReference type="Proteomes" id="UP001595548"/>
    </source>
</evidence>
<dbReference type="PROSITE" id="PS50893">
    <property type="entry name" value="ABC_TRANSPORTER_2"/>
    <property type="match status" value="1"/>
</dbReference>
<feature type="transmembrane region" description="Helical" evidence="5">
    <location>
        <begin position="242"/>
        <end position="260"/>
    </location>
</feature>
<dbReference type="Gene3D" id="3.40.50.300">
    <property type="entry name" value="P-loop containing nucleotide triphosphate hydrolases"/>
    <property type="match status" value="1"/>
</dbReference>
<evidence type="ECO:0000313" key="8">
    <source>
        <dbReference type="EMBL" id="MFC3155895.1"/>
    </source>
</evidence>
<feature type="domain" description="ABC transmembrane type-1" evidence="7">
    <location>
        <begin position="16"/>
        <end position="295"/>
    </location>
</feature>
<evidence type="ECO:0000256" key="4">
    <source>
        <dbReference type="ARBA" id="ARBA00023136"/>
    </source>
</evidence>
<dbReference type="SUPFAM" id="SSF90123">
    <property type="entry name" value="ABC transporter transmembrane region"/>
    <property type="match status" value="1"/>
</dbReference>
<dbReference type="Pfam" id="PF00664">
    <property type="entry name" value="ABC_membrane"/>
    <property type="match status" value="1"/>
</dbReference>
<dbReference type="InterPro" id="IPR036640">
    <property type="entry name" value="ABC1_TM_sf"/>
</dbReference>
<keyword evidence="4 5" id="KW-0472">Membrane</keyword>
<name>A0ABV7HPY4_9GAMM</name>
<keyword evidence="3 5" id="KW-1133">Transmembrane helix</keyword>
<feature type="transmembrane region" description="Helical" evidence="5">
    <location>
        <begin position="16"/>
        <end position="34"/>
    </location>
</feature>
<keyword evidence="9" id="KW-1185">Reference proteome</keyword>
<feature type="transmembrane region" description="Helical" evidence="5">
    <location>
        <begin position="130"/>
        <end position="148"/>
    </location>
</feature>
<dbReference type="PROSITE" id="PS50929">
    <property type="entry name" value="ABC_TM1F"/>
    <property type="match status" value="1"/>
</dbReference>
<reference evidence="9" key="1">
    <citation type="journal article" date="2019" name="Int. J. Syst. Evol. Microbiol.">
        <title>The Global Catalogue of Microorganisms (GCM) 10K type strain sequencing project: providing services to taxonomists for standard genome sequencing and annotation.</title>
        <authorList>
            <consortium name="The Broad Institute Genomics Platform"/>
            <consortium name="The Broad Institute Genome Sequencing Center for Infectious Disease"/>
            <person name="Wu L."/>
            <person name="Ma J."/>
        </authorList>
    </citation>
    <scope>NUCLEOTIDE SEQUENCE [LARGE SCALE GENOMIC DNA]</scope>
    <source>
        <strain evidence="9">KCTC 52141</strain>
    </source>
</reference>
<dbReference type="PANTHER" id="PTHR24221:SF632">
    <property type="entry name" value="ATP-DEPENDENT LIPID A-CORE FLIPPASE"/>
    <property type="match status" value="1"/>
</dbReference>
<dbReference type="Pfam" id="PF00005">
    <property type="entry name" value="ABC_tran"/>
    <property type="match status" value="1"/>
</dbReference>
<dbReference type="RefSeq" id="WP_382416883.1">
    <property type="nucleotide sequence ID" value="NZ_AP031500.1"/>
</dbReference>
<feature type="domain" description="ABC transporter" evidence="6">
    <location>
        <begin position="322"/>
        <end position="534"/>
    </location>
</feature>
<feature type="transmembrane region" description="Helical" evidence="5">
    <location>
        <begin position="154"/>
        <end position="171"/>
    </location>
</feature>
<gene>
    <name evidence="8" type="ORF">ACFOEB_11840</name>
</gene>
<dbReference type="InterPro" id="IPR027417">
    <property type="entry name" value="P-loop_NTPase"/>
</dbReference>
<dbReference type="EMBL" id="JBHRTL010000007">
    <property type="protein sequence ID" value="MFC3155895.1"/>
    <property type="molecule type" value="Genomic_DNA"/>
</dbReference>
<comment type="subcellular location">
    <subcellularLocation>
        <location evidence="1">Cell membrane</location>
        <topology evidence="1">Multi-pass membrane protein</topology>
    </subcellularLocation>
</comment>
<evidence type="ECO:0000259" key="7">
    <source>
        <dbReference type="PROSITE" id="PS50929"/>
    </source>
</evidence>
<protein>
    <submittedName>
        <fullName evidence="8">ABC transporter transmembrane domain-containing protein</fullName>
    </submittedName>
</protein>
<proteinExistence type="predicted"/>
<evidence type="ECO:0000259" key="6">
    <source>
        <dbReference type="PROSITE" id="PS50893"/>
    </source>
</evidence>
<dbReference type="InterPro" id="IPR011527">
    <property type="entry name" value="ABC1_TM_dom"/>
</dbReference>
<keyword evidence="2 5" id="KW-0812">Transmembrane</keyword>
<evidence type="ECO:0000256" key="2">
    <source>
        <dbReference type="ARBA" id="ARBA00022692"/>
    </source>
</evidence>
<accession>A0ABV7HPY4</accession>